<evidence type="ECO:0000313" key="1">
    <source>
        <dbReference type="EMBL" id="RVT77540.1"/>
    </source>
</evidence>
<accession>A0A3S2U6W0</accession>
<evidence type="ECO:0000313" key="2">
    <source>
        <dbReference type="Proteomes" id="UP000285211"/>
    </source>
</evidence>
<dbReference type="Proteomes" id="UP000285211">
    <property type="component" value="Unassembled WGS sequence"/>
</dbReference>
<dbReference type="RefSeq" id="WP_128194174.1">
    <property type="nucleotide sequence ID" value="NZ_SACJ01000003.1"/>
</dbReference>
<keyword evidence="2" id="KW-1185">Reference proteome</keyword>
<name>A0A3S2U6W0_9FLAO</name>
<sequence length="237" mass="28519">MKTILFLMAYYFLSVNLYSQKLEYRSVDYYFDLVEKLEIDKLKEEKLIDKDLNVTKKYRKDTGKGLNDEGRKKYLDIKINVLKSVFKNYLYQQHLEYEQDIYGLYFSMAGFDDTEWCIIKWRKDKWNNQEKVDKKLVHNSEMELEEGKNVVNLDFIFICSNYDEGPKNLDGVKIFIKNNYLIMERGGLYHSLFDLKNQKVLVNETCPWCKSEAESKEKMNLWIKENLHDKIEKIINE</sequence>
<reference evidence="1 2" key="1">
    <citation type="submission" date="2019-01" db="EMBL/GenBank/DDBJ databases">
        <authorList>
            <person name="Chen W.-M."/>
        </authorList>
    </citation>
    <scope>NUCLEOTIDE SEQUENCE [LARGE SCALE GENOMIC DNA]</scope>
    <source>
        <strain evidence="1 2">BBQ-12</strain>
    </source>
</reference>
<gene>
    <name evidence="1" type="ORF">EOD40_06985</name>
</gene>
<comment type="caution">
    <text evidence="1">The sequence shown here is derived from an EMBL/GenBank/DDBJ whole genome shotgun (WGS) entry which is preliminary data.</text>
</comment>
<dbReference type="AlphaFoldDB" id="A0A3S2U6W0"/>
<dbReference type="EMBL" id="SACJ01000003">
    <property type="protein sequence ID" value="RVT77540.1"/>
    <property type="molecule type" value="Genomic_DNA"/>
</dbReference>
<organism evidence="1 2">
    <name type="scientific">Flavobacterium sufflavum</name>
    <dbReference type="NCBI Taxonomy" id="1921138"/>
    <lineage>
        <taxon>Bacteria</taxon>
        <taxon>Pseudomonadati</taxon>
        <taxon>Bacteroidota</taxon>
        <taxon>Flavobacteriia</taxon>
        <taxon>Flavobacteriales</taxon>
        <taxon>Flavobacteriaceae</taxon>
        <taxon>Flavobacterium</taxon>
    </lineage>
</organism>
<proteinExistence type="predicted"/>
<protein>
    <submittedName>
        <fullName evidence="1">Uncharacterized protein</fullName>
    </submittedName>
</protein>
<dbReference type="OrthoDB" id="1345247at2"/>